<accession>A0A7S4CXC0</accession>
<reference evidence="1" key="1">
    <citation type="submission" date="2021-01" db="EMBL/GenBank/DDBJ databases">
        <authorList>
            <person name="Corre E."/>
            <person name="Pelletier E."/>
            <person name="Niang G."/>
            <person name="Scheremetjew M."/>
            <person name="Finn R."/>
            <person name="Kale V."/>
            <person name="Holt S."/>
            <person name="Cochrane G."/>
            <person name="Meng A."/>
            <person name="Brown T."/>
            <person name="Cohen L."/>
        </authorList>
    </citation>
    <scope>NUCLEOTIDE SEQUENCE</scope>
    <source>
        <strain evidence="1">CCMP1594</strain>
    </source>
</reference>
<dbReference type="AlphaFoldDB" id="A0A7S4CXC0"/>
<protein>
    <recommendedName>
        <fullName evidence="2">NADH dehydrogenase [ubiquinone] 1 beta subcomplex subunit 10</fullName>
    </recommendedName>
</protein>
<gene>
    <name evidence="1" type="ORF">EGYM00163_LOCUS20450</name>
</gene>
<proteinExistence type="predicted"/>
<evidence type="ECO:0008006" key="2">
    <source>
        <dbReference type="Google" id="ProtNLM"/>
    </source>
</evidence>
<organism evidence="1">
    <name type="scientific">Eutreptiella gymnastica</name>
    <dbReference type="NCBI Taxonomy" id="73025"/>
    <lineage>
        <taxon>Eukaryota</taxon>
        <taxon>Discoba</taxon>
        <taxon>Euglenozoa</taxon>
        <taxon>Euglenida</taxon>
        <taxon>Spirocuta</taxon>
        <taxon>Euglenophyceae</taxon>
        <taxon>Eutreptiales</taxon>
        <taxon>Eutreptiaceae</taxon>
        <taxon>Eutreptiella</taxon>
    </lineage>
</organism>
<name>A0A7S4CXC0_9EUGL</name>
<sequence length="156" mass="19027">MGNAPAQAYNAVSDFLYPQYTEEDLFYIPQHPKHKYTNEEPWVRDYRAPTRPHNVTDRPPLPDEEGLYESHAHRYELRQWVMWEWEVYCKEIGLVREELKWCQRRERSLADKKCLPLIKQYLDLTRLPKRNKRWIELTHDREPTVKDVIFDLKEGK</sequence>
<evidence type="ECO:0000313" key="1">
    <source>
        <dbReference type="EMBL" id="CAE0809318.1"/>
    </source>
</evidence>
<dbReference type="EMBL" id="HBJA01057819">
    <property type="protein sequence ID" value="CAE0809318.1"/>
    <property type="molecule type" value="Transcribed_RNA"/>
</dbReference>